<protein>
    <submittedName>
        <fullName evidence="1">Uncharacterized protein</fullName>
    </submittedName>
</protein>
<dbReference type="EMBL" id="JAPNMI010000006">
    <property type="protein sequence ID" value="MCY0790498.1"/>
    <property type="molecule type" value="Genomic_DNA"/>
</dbReference>
<gene>
    <name evidence="1" type="ORF">N0392_12485</name>
</gene>
<evidence type="ECO:0000313" key="2">
    <source>
        <dbReference type="Proteomes" id="UP001076655"/>
    </source>
</evidence>
<dbReference type="Proteomes" id="UP001076655">
    <property type="component" value="Unassembled WGS sequence"/>
</dbReference>
<evidence type="ECO:0000313" key="1">
    <source>
        <dbReference type="EMBL" id="MCY0790498.1"/>
    </source>
</evidence>
<comment type="caution">
    <text evidence="1">The sequence shown here is derived from an EMBL/GenBank/DDBJ whole genome shotgun (WGS) entry which is preliminary data.</text>
</comment>
<reference evidence="1" key="1">
    <citation type="submission" date="2022-08" db="EMBL/GenBank/DDBJ databases">
        <authorList>
            <person name="Dale J.L."/>
        </authorList>
    </citation>
    <scope>NUCLEOTIDE SEQUENCE</scope>
    <source>
        <strain evidence="1">2022EL-00758</strain>
    </source>
</reference>
<dbReference type="AlphaFoldDB" id="A0A9Q4GVU1"/>
<organism evidence="1 2">
    <name type="scientific">Morganella morganii</name>
    <name type="common">Proteus morganii</name>
    <dbReference type="NCBI Taxonomy" id="582"/>
    <lineage>
        <taxon>Bacteria</taxon>
        <taxon>Pseudomonadati</taxon>
        <taxon>Pseudomonadota</taxon>
        <taxon>Gammaproteobacteria</taxon>
        <taxon>Enterobacterales</taxon>
        <taxon>Morganellaceae</taxon>
        <taxon>Morganella</taxon>
    </lineage>
</organism>
<dbReference type="RefSeq" id="WP_141651492.1">
    <property type="nucleotide sequence ID" value="NZ_JAACFZ010000001.1"/>
</dbReference>
<accession>A0A9Q4GVU1</accession>
<name>A0A9Q4GVU1_MORMO</name>
<proteinExistence type="predicted"/>
<sequence length="78" mass="8834">MKFSPRYAVLVHPMEMREGGLCNVEKRIFRELAGFIAPQRKGAVKAYVCDHPDIQPDQLVPDVMSGKFKLTNEEKNAS</sequence>